<evidence type="ECO:0000313" key="2">
    <source>
        <dbReference type="Proteomes" id="UP000011083"/>
    </source>
</evidence>
<dbReference type="EMBL" id="KB007868">
    <property type="protein sequence ID" value="ELR22964.1"/>
    <property type="molecule type" value="Genomic_DNA"/>
</dbReference>
<dbReference type="RefSeq" id="XP_004352103.1">
    <property type="nucleotide sequence ID" value="XM_004352051.1"/>
</dbReference>
<dbReference type="OrthoDB" id="413361at2759"/>
<keyword evidence="2" id="KW-1185">Reference proteome</keyword>
<protein>
    <submittedName>
        <fullName evidence="1">Reverse transcriptase, putative</fullName>
    </submittedName>
</protein>
<keyword evidence="1" id="KW-0695">RNA-directed DNA polymerase</keyword>
<dbReference type="STRING" id="1257118.L8HBP3"/>
<keyword evidence="1" id="KW-0548">Nucleotidyltransferase</keyword>
<organism evidence="1 2">
    <name type="scientific">Acanthamoeba castellanii (strain ATCC 30010 / Neff)</name>
    <dbReference type="NCBI Taxonomy" id="1257118"/>
    <lineage>
        <taxon>Eukaryota</taxon>
        <taxon>Amoebozoa</taxon>
        <taxon>Discosea</taxon>
        <taxon>Longamoebia</taxon>
        <taxon>Centramoebida</taxon>
        <taxon>Acanthamoebidae</taxon>
        <taxon>Acanthamoeba</taxon>
    </lineage>
</organism>
<dbReference type="KEGG" id="acan:ACA1_036570"/>
<dbReference type="GeneID" id="14923931"/>
<gene>
    <name evidence="1" type="ORF">ACA1_036570</name>
</gene>
<dbReference type="GO" id="GO:0003964">
    <property type="term" value="F:RNA-directed DNA polymerase activity"/>
    <property type="evidence" value="ECO:0007669"/>
    <property type="project" value="UniProtKB-KW"/>
</dbReference>
<dbReference type="VEuPathDB" id="AmoebaDB:ACA1_036570"/>
<accession>L8HBP3</accession>
<dbReference type="AlphaFoldDB" id="L8HBP3"/>
<evidence type="ECO:0000313" key="1">
    <source>
        <dbReference type="EMBL" id="ELR22964.1"/>
    </source>
</evidence>
<reference evidence="1 2" key="1">
    <citation type="journal article" date="2013" name="Genome Biol.">
        <title>Genome of Acanthamoeba castellanii highlights extensive lateral gene transfer and early evolution of tyrosine kinase signaling.</title>
        <authorList>
            <person name="Clarke M."/>
            <person name="Lohan A.J."/>
            <person name="Liu B."/>
            <person name="Lagkouvardos I."/>
            <person name="Roy S."/>
            <person name="Zafar N."/>
            <person name="Bertelli C."/>
            <person name="Schilde C."/>
            <person name="Kianianmomeni A."/>
            <person name="Burglin T.R."/>
            <person name="Frech C."/>
            <person name="Turcotte B."/>
            <person name="Kopec K.O."/>
            <person name="Synnott J.M."/>
            <person name="Choo C."/>
            <person name="Paponov I."/>
            <person name="Finkler A."/>
            <person name="Soon Heng Tan C."/>
            <person name="Hutchins A.P."/>
            <person name="Weinmeier T."/>
            <person name="Rattei T."/>
            <person name="Chu J.S."/>
            <person name="Gimenez G."/>
            <person name="Irimia M."/>
            <person name="Rigden D.J."/>
            <person name="Fitzpatrick D.A."/>
            <person name="Lorenzo-Morales J."/>
            <person name="Bateman A."/>
            <person name="Chiu C.H."/>
            <person name="Tang P."/>
            <person name="Hegemann P."/>
            <person name="Fromm H."/>
            <person name="Raoult D."/>
            <person name="Greub G."/>
            <person name="Miranda-Saavedra D."/>
            <person name="Chen N."/>
            <person name="Nash P."/>
            <person name="Ginger M.L."/>
            <person name="Horn M."/>
            <person name="Schaap P."/>
            <person name="Caler L."/>
            <person name="Loftus B."/>
        </authorList>
    </citation>
    <scope>NUCLEOTIDE SEQUENCE [LARGE SCALE GENOMIC DNA]</scope>
    <source>
        <strain evidence="1 2">Neff</strain>
    </source>
</reference>
<proteinExistence type="predicted"/>
<name>L8HBP3_ACACF</name>
<sequence>MDLHIGVETLHNVVPPLHSLLALPVKTKGKNKLLLCLPSMCLCNAPKCLIAMCDITQLMSRVEPWNFHEAMVSPDAHLWLIAMQKEIHSILGNATWMLCLLPDGRNLIDLCWTFKVKLLASGAVDCPKAGFVAKGYSQV</sequence>
<dbReference type="Proteomes" id="UP000011083">
    <property type="component" value="Unassembled WGS sequence"/>
</dbReference>
<keyword evidence="1" id="KW-0808">Transferase</keyword>